<reference evidence="10" key="2">
    <citation type="submission" date="2019-07" db="EMBL/GenBank/DDBJ databases">
        <authorList>
            <person name="Seetharam A."/>
            <person name="Woodhouse M."/>
            <person name="Cannon E."/>
        </authorList>
    </citation>
    <scope>NUCLEOTIDE SEQUENCE [LARGE SCALE GENOMIC DNA]</scope>
    <source>
        <strain evidence="10">cv. B73</strain>
    </source>
</reference>
<dbReference type="Proteomes" id="UP000007305">
    <property type="component" value="Chromosome 10"/>
</dbReference>
<reference evidence="10" key="3">
    <citation type="submission" date="2021-05" db="UniProtKB">
        <authorList>
            <consortium name="EnsemblPlants"/>
        </authorList>
    </citation>
    <scope>IDENTIFICATION</scope>
    <source>
        <strain evidence="10">cv. B73</strain>
    </source>
</reference>
<dbReference type="InParanoid" id="A0A804RJC1"/>
<dbReference type="GO" id="GO:0005634">
    <property type="term" value="C:nucleus"/>
    <property type="evidence" value="ECO:0000318"/>
    <property type="project" value="GO_Central"/>
</dbReference>
<dbReference type="InterPro" id="IPR008266">
    <property type="entry name" value="Tyr_kinase_AS"/>
</dbReference>
<dbReference type="GO" id="GO:0000408">
    <property type="term" value="C:EKC/KEOPS complex"/>
    <property type="evidence" value="ECO:0000318"/>
    <property type="project" value="GO_Central"/>
</dbReference>
<dbReference type="GO" id="GO:0005524">
    <property type="term" value="F:ATP binding"/>
    <property type="evidence" value="ECO:0007669"/>
    <property type="project" value="UniProtKB-KW"/>
</dbReference>
<dbReference type="PANTHER" id="PTHR12209">
    <property type="entry name" value="NON-SPECIFIC SERINE/THREONINE PROTEIN KINASE"/>
    <property type="match status" value="1"/>
</dbReference>
<dbReference type="AlphaFoldDB" id="A0A804RJC1"/>
<keyword evidence="6" id="KW-0067">ATP-binding</keyword>
<dbReference type="GO" id="GO:0070525">
    <property type="term" value="P:tRNA threonylcarbamoyladenosine metabolic process"/>
    <property type="evidence" value="ECO:0000318"/>
    <property type="project" value="GO_Central"/>
</dbReference>
<keyword evidence="3" id="KW-0808">Transferase</keyword>
<evidence type="ECO:0000313" key="11">
    <source>
        <dbReference type="Proteomes" id="UP000007305"/>
    </source>
</evidence>
<reference evidence="11" key="1">
    <citation type="journal article" date="2009" name="Science">
        <title>The B73 maize genome: complexity, diversity, and dynamics.</title>
        <authorList>
            <person name="Schnable P.S."/>
            <person name="Ware D."/>
            <person name="Fulton R.S."/>
            <person name="Stein J.C."/>
            <person name="Wei F."/>
            <person name="Pasternak S."/>
            <person name="Liang C."/>
            <person name="Zhang J."/>
            <person name="Fulton L."/>
            <person name="Graves T.A."/>
            <person name="Minx P."/>
            <person name="Reily A.D."/>
            <person name="Courtney L."/>
            <person name="Kruchowski S.S."/>
            <person name="Tomlinson C."/>
            <person name="Strong C."/>
            <person name="Delehaunty K."/>
            <person name="Fronick C."/>
            <person name="Courtney B."/>
            <person name="Rock S.M."/>
            <person name="Belter E."/>
            <person name="Du F."/>
            <person name="Kim K."/>
            <person name="Abbott R.M."/>
            <person name="Cotton M."/>
            <person name="Levy A."/>
            <person name="Marchetto P."/>
            <person name="Ochoa K."/>
            <person name="Jackson S.M."/>
            <person name="Gillam B."/>
            <person name="Chen W."/>
            <person name="Yan L."/>
            <person name="Higginbotham J."/>
            <person name="Cardenas M."/>
            <person name="Waligorski J."/>
            <person name="Applebaum E."/>
            <person name="Phelps L."/>
            <person name="Falcone J."/>
            <person name="Kanchi K."/>
            <person name="Thane T."/>
            <person name="Scimone A."/>
            <person name="Thane N."/>
            <person name="Henke J."/>
            <person name="Wang T."/>
            <person name="Ruppert J."/>
            <person name="Shah N."/>
            <person name="Rotter K."/>
            <person name="Hodges J."/>
            <person name="Ingenthron E."/>
            <person name="Cordes M."/>
            <person name="Kohlberg S."/>
            <person name="Sgro J."/>
            <person name="Delgado B."/>
            <person name="Mead K."/>
            <person name="Chinwalla A."/>
            <person name="Leonard S."/>
            <person name="Crouse K."/>
            <person name="Collura K."/>
            <person name="Kudrna D."/>
            <person name="Currie J."/>
            <person name="He R."/>
            <person name="Angelova A."/>
            <person name="Rajasekar S."/>
            <person name="Mueller T."/>
            <person name="Lomeli R."/>
            <person name="Scara G."/>
            <person name="Ko A."/>
            <person name="Delaney K."/>
            <person name="Wissotski M."/>
            <person name="Lopez G."/>
            <person name="Campos D."/>
            <person name="Braidotti M."/>
            <person name="Ashley E."/>
            <person name="Golser W."/>
            <person name="Kim H."/>
            <person name="Lee S."/>
            <person name="Lin J."/>
            <person name="Dujmic Z."/>
            <person name="Kim W."/>
            <person name="Talag J."/>
            <person name="Zuccolo A."/>
            <person name="Fan C."/>
            <person name="Sebastian A."/>
            <person name="Kramer M."/>
            <person name="Spiegel L."/>
            <person name="Nascimento L."/>
            <person name="Zutavern T."/>
            <person name="Miller B."/>
            <person name="Ambroise C."/>
            <person name="Muller S."/>
            <person name="Spooner W."/>
            <person name="Narechania A."/>
            <person name="Ren L."/>
            <person name="Wei S."/>
            <person name="Kumari S."/>
            <person name="Faga B."/>
            <person name="Levy M.J."/>
            <person name="McMahan L."/>
            <person name="Van Buren P."/>
            <person name="Vaughn M.W."/>
            <person name="Ying K."/>
            <person name="Yeh C.-T."/>
            <person name="Emrich S.J."/>
            <person name="Jia Y."/>
            <person name="Kalyanaraman A."/>
            <person name="Hsia A.-P."/>
            <person name="Barbazuk W.B."/>
            <person name="Baucom R.S."/>
            <person name="Brutnell T.P."/>
            <person name="Carpita N.C."/>
            <person name="Chaparro C."/>
            <person name="Chia J.-M."/>
            <person name="Deragon J.-M."/>
            <person name="Estill J.C."/>
            <person name="Fu Y."/>
            <person name="Jeddeloh J.A."/>
            <person name="Han Y."/>
            <person name="Lee H."/>
            <person name="Li P."/>
            <person name="Lisch D.R."/>
            <person name="Liu S."/>
            <person name="Liu Z."/>
            <person name="Nagel D.H."/>
            <person name="McCann M.C."/>
            <person name="SanMiguel P."/>
            <person name="Myers A.M."/>
            <person name="Nettleton D."/>
            <person name="Nguyen J."/>
            <person name="Penning B.W."/>
            <person name="Ponnala L."/>
            <person name="Schneider K.L."/>
            <person name="Schwartz D.C."/>
            <person name="Sharma A."/>
            <person name="Soderlund C."/>
            <person name="Springer N.M."/>
            <person name="Sun Q."/>
            <person name="Wang H."/>
            <person name="Waterman M."/>
            <person name="Westerman R."/>
            <person name="Wolfgruber T.K."/>
            <person name="Yang L."/>
            <person name="Yu Y."/>
            <person name="Zhang L."/>
            <person name="Zhou S."/>
            <person name="Zhu Q."/>
            <person name="Bennetzen J.L."/>
            <person name="Dawe R.K."/>
            <person name="Jiang J."/>
            <person name="Jiang N."/>
            <person name="Presting G.G."/>
            <person name="Wessler S.R."/>
            <person name="Aluru S."/>
            <person name="Martienssen R.A."/>
            <person name="Clifton S.W."/>
            <person name="McCombie W.R."/>
            <person name="Wing R.A."/>
            <person name="Wilson R.K."/>
        </authorList>
    </citation>
    <scope>NUCLEOTIDE SEQUENCE [LARGE SCALE GENOMIC DNA]</scope>
    <source>
        <strain evidence="11">cv. B73</strain>
    </source>
</reference>
<sequence>MTKARRLGVPTPVLYDVDPVLHTLTFEHVDGLPVKDILLRFGLDGVNEERLNDIATQIGNAIGKLHDGGLVHGDLTMSNMMIKNSNNQLVAVLQGSDEGTIANNKKKGKAVRLLLQQGGRRSHDESISRAVAAALRLLCRRPLLLVVALLALIGCSTAATVHSCHTSVYGIAAAAATATATRPLVPAGSG</sequence>
<dbReference type="Gene3D" id="1.10.510.10">
    <property type="entry name" value="Transferase(Phosphotransferase) domain 1"/>
    <property type="match status" value="1"/>
</dbReference>
<keyword evidence="9" id="KW-1133">Transmembrane helix</keyword>
<keyword evidence="9" id="KW-0472">Membrane</keyword>
<protein>
    <recommendedName>
        <fullName evidence="2">non-specific serine/threonine protein kinase</fullName>
        <ecNumber evidence="2">2.7.11.1</ecNumber>
    </recommendedName>
</protein>
<keyword evidence="11" id="KW-1185">Reference proteome</keyword>
<evidence type="ECO:0000256" key="3">
    <source>
        <dbReference type="ARBA" id="ARBA00022679"/>
    </source>
</evidence>
<evidence type="ECO:0000313" key="10">
    <source>
        <dbReference type="EnsemblPlants" id="Zm00001eb432290_P001"/>
    </source>
</evidence>
<dbReference type="SUPFAM" id="SSF56112">
    <property type="entry name" value="Protein kinase-like (PK-like)"/>
    <property type="match status" value="1"/>
</dbReference>
<comment type="similarity">
    <text evidence="1">Belongs to the protein kinase superfamily. BUD32 family.</text>
</comment>
<dbReference type="Gramene" id="Zm00001eb432290_T001">
    <property type="protein sequence ID" value="Zm00001eb432290_P001"/>
    <property type="gene ID" value="Zm00001eb432290"/>
</dbReference>
<evidence type="ECO:0000256" key="6">
    <source>
        <dbReference type="ARBA" id="ARBA00022840"/>
    </source>
</evidence>
<feature type="transmembrane region" description="Helical" evidence="9">
    <location>
        <begin position="143"/>
        <end position="161"/>
    </location>
</feature>
<comment type="catalytic activity">
    <reaction evidence="8">
        <text>L-seryl-[protein] + ATP = O-phospho-L-seryl-[protein] + ADP + H(+)</text>
        <dbReference type="Rhea" id="RHEA:17989"/>
        <dbReference type="Rhea" id="RHEA-COMP:9863"/>
        <dbReference type="Rhea" id="RHEA-COMP:11604"/>
        <dbReference type="ChEBI" id="CHEBI:15378"/>
        <dbReference type="ChEBI" id="CHEBI:29999"/>
        <dbReference type="ChEBI" id="CHEBI:30616"/>
        <dbReference type="ChEBI" id="CHEBI:83421"/>
        <dbReference type="ChEBI" id="CHEBI:456216"/>
        <dbReference type="EC" id="2.7.11.1"/>
    </reaction>
</comment>
<organism evidence="10 11">
    <name type="scientific">Zea mays</name>
    <name type="common">Maize</name>
    <dbReference type="NCBI Taxonomy" id="4577"/>
    <lineage>
        <taxon>Eukaryota</taxon>
        <taxon>Viridiplantae</taxon>
        <taxon>Streptophyta</taxon>
        <taxon>Embryophyta</taxon>
        <taxon>Tracheophyta</taxon>
        <taxon>Spermatophyta</taxon>
        <taxon>Magnoliopsida</taxon>
        <taxon>Liliopsida</taxon>
        <taxon>Poales</taxon>
        <taxon>Poaceae</taxon>
        <taxon>PACMAD clade</taxon>
        <taxon>Panicoideae</taxon>
        <taxon>Andropogonodae</taxon>
        <taxon>Andropogoneae</taxon>
        <taxon>Tripsacinae</taxon>
        <taxon>Zea</taxon>
    </lineage>
</organism>
<dbReference type="GO" id="GO:0004674">
    <property type="term" value="F:protein serine/threonine kinase activity"/>
    <property type="evidence" value="ECO:0000318"/>
    <property type="project" value="GO_Central"/>
</dbReference>
<evidence type="ECO:0000256" key="8">
    <source>
        <dbReference type="ARBA" id="ARBA00048679"/>
    </source>
</evidence>
<dbReference type="GO" id="GO:0005829">
    <property type="term" value="C:cytosol"/>
    <property type="evidence" value="ECO:0000318"/>
    <property type="project" value="GO_Central"/>
</dbReference>
<dbReference type="EnsemblPlants" id="Zm00001eb432290_T001">
    <property type="protein sequence ID" value="Zm00001eb432290_P001"/>
    <property type="gene ID" value="Zm00001eb432290"/>
</dbReference>
<comment type="catalytic activity">
    <reaction evidence="7">
        <text>L-threonyl-[protein] + ATP = O-phospho-L-threonyl-[protein] + ADP + H(+)</text>
        <dbReference type="Rhea" id="RHEA:46608"/>
        <dbReference type="Rhea" id="RHEA-COMP:11060"/>
        <dbReference type="Rhea" id="RHEA-COMP:11605"/>
        <dbReference type="ChEBI" id="CHEBI:15378"/>
        <dbReference type="ChEBI" id="CHEBI:30013"/>
        <dbReference type="ChEBI" id="CHEBI:30616"/>
        <dbReference type="ChEBI" id="CHEBI:61977"/>
        <dbReference type="ChEBI" id="CHEBI:456216"/>
        <dbReference type="EC" id="2.7.11.1"/>
    </reaction>
</comment>
<evidence type="ECO:0000256" key="2">
    <source>
        <dbReference type="ARBA" id="ARBA00012513"/>
    </source>
</evidence>
<name>A0A804RJC1_MAIZE</name>
<evidence type="ECO:0000256" key="9">
    <source>
        <dbReference type="SAM" id="Phobius"/>
    </source>
</evidence>
<dbReference type="InterPro" id="IPR011009">
    <property type="entry name" value="Kinase-like_dom_sf"/>
</dbReference>
<keyword evidence="4" id="KW-0547">Nucleotide-binding</keyword>
<dbReference type="EC" id="2.7.11.1" evidence="2"/>
<evidence type="ECO:0000256" key="1">
    <source>
        <dbReference type="ARBA" id="ARBA00010630"/>
    </source>
</evidence>
<dbReference type="PANTHER" id="PTHR12209:SF0">
    <property type="entry name" value="EKC_KEOPS COMPLEX SUBUNIT TP53RK"/>
    <property type="match status" value="1"/>
</dbReference>
<accession>A0A804RJC1</accession>
<evidence type="ECO:0000256" key="4">
    <source>
        <dbReference type="ARBA" id="ARBA00022741"/>
    </source>
</evidence>
<dbReference type="PROSITE" id="PS00109">
    <property type="entry name" value="PROTEIN_KINASE_TYR"/>
    <property type="match status" value="1"/>
</dbReference>
<evidence type="ECO:0000256" key="7">
    <source>
        <dbReference type="ARBA" id="ARBA00047899"/>
    </source>
</evidence>
<evidence type="ECO:0000256" key="5">
    <source>
        <dbReference type="ARBA" id="ARBA00022777"/>
    </source>
</evidence>
<keyword evidence="9" id="KW-0812">Transmembrane</keyword>
<keyword evidence="5" id="KW-0418">Kinase</keyword>
<proteinExistence type="inferred from homology"/>